<name>A0A160TFZ2_9ZZZZ</name>
<accession>A0A160TFZ2</accession>
<organism evidence="1">
    <name type="scientific">hydrothermal vent metagenome</name>
    <dbReference type="NCBI Taxonomy" id="652676"/>
    <lineage>
        <taxon>unclassified sequences</taxon>
        <taxon>metagenomes</taxon>
        <taxon>ecological metagenomes</taxon>
    </lineage>
</organism>
<dbReference type="AlphaFoldDB" id="A0A160TFZ2"/>
<proteinExistence type="predicted"/>
<gene>
    <name evidence="1" type="ORF">MGWOODY_Smn2756</name>
</gene>
<evidence type="ECO:0000313" key="1">
    <source>
        <dbReference type="EMBL" id="CUS43670.1"/>
    </source>
</evidence>
<sequence>MRVKRAGTNLLSAAVEYDIVVRNVGQAVARAIQVDVRLLSAGVEQDGWIATLFSSPIERPITPSFELPSRGAIELSGMAMMPKDMLSVMTVQDRILFVPVLAINMLYDWEGGTGQTAISHVIGIDRGEGVKMAPFRLDAGPRMHEGVSSLPYTVSVRR</sequence>
<protein>
    <submittedName>
        <fullName evidence="1">Uncharacterized protein</fullName>
    </submittedName>
</protein>
<dbReference type="EMBL" id="CZQE01000073">
    <property type="protein sequence ID" value="CUS43670.1"/>
    <property type="molecule type" value="Genomic_DNA"/>
</dbReference>
<reference evidence="1" key="1">
    <citation type="submission" date="2015-10" db="EMBL/GenBank/DDBJ databases">
        <authorList>
            <person name="Gilbert D.G."/>
        </authorList>
    </citation>
    <scope>NUCLEOTIDE SEQUENCE</scope>
</reference>